<protein>
    <submittedName>
        <fullName evidence="3">Unannotated protein</fullName>
    </submittedName>
</protein>
<dbReference type="SUPFAM" id="SSF51735">
    <property type="entry name" value="NAD(P)-binding Rossmann-fold domains"/>
    <property type="match status" value="1"/>
</dbReference>
<reference evidence="3" key="1">
    <citation type="submission" date="2020-05" db="EMBL/GenBank/DDBJ databases">
        <authorList>
            <person name="Chiriac C."/>
            <person name="Salcher M."/>
            <person name="Ghai R."/>
            <person name="Kavagutti S V."/>
        </authorList>
    </citation>
    <scope>NUCLEOTIDE SEQUENCE</scope>
</reference>
<evidence type="ECO:0000313" key="3">
    <source>
        <dbReference type="EMBL" id="CAB4577555.1"/>
    </source>
</evidence>
<accession>A0A6J6EQA4</accession>
<sequence>MDPTRLGVGIIGAGRVGPVLAAALAGAGHHLVGMSKPSDGDSERVTSVVPGIAFLDVPDIIERSELVVLALPDGDLAGFIQGVAESTGWQSGQIVAHTSIRHDLDVLVPARDAGAIPITLHPLMEFTGTSVDLVRMREAWCVVSAPAVATPIAEALAVEMGMEPLVIADSAREHVASAIALATSFSATTIYEAASQLRSAGIPHPGVVLSTLVRSSVENALREVAGNHEDAGARG</sequence>
<dbReference type="InterPro" id="IPR018931">
    <property type="entry name" value="DUF2520"/>
</dbReference>
<dbReference type="PANTHER" id="PTHR40459">
    <property type="entry name" value="CONSERVED HYPOTHETICAL ALANINE AND LEUCINE RICH PROTEIN"/>
    <property type="match status" value="1"/>
</dbReference>
<dbReference type="InterPro" id="IPR036291">
    <property type="entry name" value="NAD(P)-bd_dom_sf"/>
</dbReference>
<dbReference type="InterPro" id="IPR019665">
    <property type="entry name" value="OxRdtase/DH_put_Rossmann_dom"/>
</dbReference>
<dbReference type="Gene3D" id="3.40.50.720">
    <property type="entry name" value="NAD(P)-binding Rossmann-like Domain"/>
    <property type="match status" value="1"/>
</dbReference>
<feature type="domain" description="DUF2520" evidence="2">
    <location>
        <begin position="140"/>
        <end position="223"/>
    </location>
</feature>
<feature type="domain" description="Putative oxidoreductase/dehydrogenase Rossmann-like" evidence="1">
    <location>
        <begin position="2"/>
        <end position="122"/>
    </location>
</feature>
<evidence type="ECO:0000259" key="2">
    <source>
        <dbReference type="Pfam" id="PF10728"/>
    </source>
</evidence>
<dbReference type="AlphaFoldDB" id="A0A6J6EQA4"/>
<name>A0A6J6EQA4_9ZZZZ</name>
<dbReference type="PANTHER" id="PTHR40459:SF1">
    <property type="entry name" value="CONSERVED HYPOTHETICAL ALANINE AND LEUCINE RICH PROTEIN"/>
    <property type="match status" value="1"/>
</dbReference>
<dbReference type="Pfam" id="PF10727">
    <property type="entry name" value="Rossmann-like"/>
    <property type="match status" value="1"/>
</dbReference>
<evidence type="ECO:0000259" key="1">
    <source>
        <dbReference type="Pfam" id="PF10727"/>
    </source>
</evidence>
<organism evidence="3">
    <name type="scientific">freshwater metagenome</name>
    <dbReference type="NCBI Taxonomy" id="449393"/>
    <lineage>
        <taxon>unclassified sequences</taxon>
        <taxon>metagenomes</taxon>
        <taxon>ecological metagenomes</taxon>
    </lineage>
</organism>
<dbReference type="Pfam" id="PF10728">
    <property type="entry name" value="DUF2520"/>
    <property type="match status" value="1"/>
</dbReference>
<proteinExistence type="predicted"/>
<dbReference type="EMBL" id="CAEZTM010000059">
    <property type="protein sequence ID" value="CAB4577555.1"/>
    <property type="molecule type" value="Genomic_DNA"/>
</dbReference>
<gene>
    <name evidence="3" type="ORF">UFOPK1684_01147</name>
</gene>